<proteinExistence type="predicted"/>
<sequence length="172" mass="20003">MSHVAKVEKPTVEQSEVVANILVEVKALYYQLPKFRRQSNLSIPCSQRLRNKKIIALKALKKLEGEKSASKQFRTIANLLTKIRALHSQFSEAENEWKMAVVAGEKFVSEPSRTITELTVKVKELCFKFLEVEKFHHREVDLRLNALYRMKLYEEKLFQKALDEAKVKLDLV</sequence>
<reference evidence="1" key="1">
    <citation type="journal article" date="2023" name="Plant J.">
        <title>The genome of the king protea, Protea cynaroides.</title>
        <authorList>
            <person name="Chang J."/>
            <person name="Duong T.A."/>
            <person name="Schoeman C."/>
            <person name="Ma X."/>
            <person name="Roodt D."/>
            <person name="Barker N."/>
            <person name="Li Z."/>
            <person name="Van de Peer Y."/>
            <person name="Mizrachi E."/>
        </authorList>
    </citation>
    <scope>NUCLEOTIDE SEQUENCE</scope>
    <source>
        <tissue evidence="1">Young leaves</tissue>
    </source>
</reference>
<dbReference type="AlphaFoldDB" id="A0A9Q0HAQ3"/>
<comment type="caution">
    <text evidence="1">The sequence shown here is derived from an EMBL/GenBank/DDBJ whole genome shotgun (WGS) entry which is preliminary data.</text>
</comment>
<organism evidence="1 2">
    <name type="scientific">Protea cynaroides</name>
    <dbReference type="NCBI Taxonomy" id="273540"/>
    <lineage>
        <taxon>Eukaryota</taxon>
        <taxon>Viridiplantae</taxon>
        <taxon>Streptophyta</taxon>
        <taxon>Embryophyta</taxon>
        <taxon>Tracheophyta</taxon>
        <taxon>Spermatophyta</taxon>
        <taxon>Magnoliopsida</taxon>
        <taxon>Proteales</taxon>
        <taxon>Proteaceae</taxon>
        <taxon>Protea</taxon>
    </lineage>
</organism>
<accession>A0A9Q0HAQ3</accession>
<gene>
    <name evidence="1" type="ORF">NE237_021208</name>
</gene>
<keyword evidence="2" id="KW-1185">Reference proteome</keyword>
<evidence type="ECO:0000313" key="1">
    <source>
        <dbReference type="EMBL" id="KAJ4961298.1"/>
    </source>
</evidence>
<name>A0A9Q0HAQ3_9MAGN</name>
<protein>
    <submittedName>
        <fullName evidence="1">Uncharacterized protein</fullName>
    </submittedName>
</protein>
<evidence type="ECO:0000313" key="2">
    <source>
        <dbReference type="Proteomes" id="UP001141806"/>
    </source>
</evidence>
<dbReference type="EMBL" id="JAMYWD010000009">
    <property type="protein sequence ID" value="KAJ4961298.1"/>
    <property type="molecule type" value="Genomic_DNA"/>
</dbReference>
<dbReference type="Proteomes" id="UP001141806">
    <property type="component" value="Unassembled WGS sequence"/>
</dbReference>